<feature type="region of interest" description="Disordered" evidence="1">
    <location>
        <begin position="800"/>
        <end position="820"/>
    </location>
</feature>
<evidence type="ECO:0000313" key="3">
    <source>
        <dbReference type="EMBL" id="TGO34552.1"/>
    </source>
</evidence>
<dbReference type="PANTHER" id="PTHR38886">
    <property type="entry name" value="SESA DOMAIN-CONTAINING PROTEIN"/>
    <property type="match status" value="1"/>
</dbReference>
<organism evidence="3 4">
    <name type="scientific">Botrytis hyacinthi</name>
    <dbReference type="NCBI Taxonomy" id="278943"/>
    <lineage>
        <taxon>Eukaryota</taxon>
        <taxon>Fungi</taxon>
        <taxon>Dikarya</taxon>
        <taxon>Ascomycota</taxon>
        <taxon>Pezizomycotina</taxon>
        <taxon>Leotiomycetes</taxon>
        <taxon>Helotiales</taxon>
        <taxon>Sclerotiniaceae</taxon>
        <taxon>Botrytis</taxon>
    </lineage>
</organism>
<proteinExistence type="predicted"/>
<keyword evidence="2" id="KW-0472">Membrane</keyword>
<reference evidence="3 4" key="1">
    <citation type="submission" date="2017-12" db="EMBL/GenBank/DDBJ databases">
        <title>Comparative genomics of Botrytis spp.</title>
        <authorList>
            <person name="Valero-Jimenez C.A."/>
            <person name="Tapia P."/>
            <person name="Veloso J."/>
            <person name="Silva-Moreno E."/>
            <person name="Staats M."/>
            <person name="Valdes J.H."/>
            <person name="Van Kan J.A.L."/>
        </authorList>
    </citation>
    <scope>NUCLEOTIDE SEQUENCE [LARGE SCALE GENOMIC DNA]</scope>
    <source>
        <strain evidence="3 4">Bh0001</strain>
    </source>
</reference>
<dbReference type="Proteomes" id="UP000297814">
    <property type="component" value="Unassembled WGS sequence"/>
</dbReference>
<keyword evidence="4" id="KW-1185">Reference proteome</keyword>
<feature type="compositionally biased region" description="Polar residues" evidence="1">
    <location>
        <begin position="718"/>
        <end position="727"/>
    </location>
</feature>
<keyword evidence="2" id="KW-0812">Transmembrane</keyword>
<evidence type="ECO:0008006" key="5">
    <source>
        <dbReference type="Google" id="ProtNLM"/>
    </source>
</evidence>
<feature type="transmembrane region" description="Helical" evidence="2">
    <location>
        <begin position="523"/>
        <end position="544"/>
    </location>
</feature>
<feature type="compositionally biased region" description="Low complexity" evidence="1">
    <location>
        <begin position="489"/>
        <end position="504"/>
    </location>
</feature>
<sequence>MSFAWSAGDIAQAISLIVKVVKALDDASGAPDEYRKMAVFLENVHLTLKNLHVFATLGVYPSYGDDIRRQIENIRPPLERFIKIMKDFEPHLGSNATPGWWKNIPRKMLWTFKRSHHQLKKEIKEHQSTLDDLLNRFTFEGKEYHKELYSKTEEIILLLQSCNINDPKPKSNAALDVAVHNINAHVTSILGARLNNAPTPIAGSRPTPLQARKTNTGLPCDRQSTLELLNVDSLKMSDEAMKQSLRELYYMILLYVGIFLRNLRTALTADTWSSLVRPGSQVEMAMVLDYIDLKKRGCPTKKNSGTLRKTAISSWQKCPSCQEEVLKSEVDGANEDNTATVWQALMNEHEANQIKTDDSKLYSRRVYRLHILPEASRPPYSRLKSGVGPSTMPLEESSVPRQSGQESRRPASTRIFLHTKTPVSVWSCCWCRDYSGNYTSSGMETAIVDCPNCGHPQTHSSFPSTPPNHPQISFNMTSPNHTSPSPTRPSANNPANSHSPSTAATSLIRPPRFYMLRAFTNRLLPLALFTVFLITGTAILIYSVVDKRVIPSNFIVGSYITIGVILLLWCSSRFILFLRESFGELVVDEAEVGLQGVNRVRVRGLWGREEGRVKKCLRWLIETPRSDGSKSPVGGDDFGNHGSRNRREVARQETQLAEEGIELRDFGIHDQVSQIASSGPALLSLERLSNVPAHSSKPQNHSNDLNPRNPVKPRATSHHQTPSQTRGTPAPPPQEIRNHRGPTTNPTINTSHDRLTVHHSSPPNPSQPVSYTDNESQDVTSQTRLAPHILPLSLQINPGSINSIARSRPSKITRPLTQSS</sequence>
<feature type="compositionally biased region" description="Polar residues" evidence="1">
    <location>
        <begin position="767"/>
        <end position="781"/>
    </location>
</feature>
<keyword evidence="2" id="KW-1133">Transmembrane helix</keyword>
<name>A0A4Z1GGI9_9HELO</name>
<feature type="transmembrane region" description="Helical" evidence="2">
    <location>
        <begin position="550"/>
        <end position="570"/>
    </location>
</feature>
<feature type="region of interest" description="Disordered" evidence="1">
    <location>
        <begin position="456"/>
        <end position="504"/>
    </location>
</feature>
<dbReference type="AlphaFoldDB" id="A0A4Z1GGI9"/>
<evidence type="ECO:0000313" key="4">
    <source>
        <dbReference type="Proteomes" id="UP000297814"/>
    </source>
</evidence>
<feature type="region of interest" description="Disordered" evidence="1">
    <location>
        <begin position="626"/>
        <end position="652"/>
    </location>
</feature>
<protein>
    <recommendedName>
        <fullName evidence="5">Fungal N-terminal domain-containing protein</fullName>
    </recommendedName>
</protein>
<accession>A0A4Z1GGI9</accession>
<feature type="region of interest" description="Disordered" evidence="1">
    <location>
        <begin position="378"/>
        <end position="411"/>
    </location>
</feature>
<evidence type="ECO:0000256" key="1">
    <source>
        <dbReference type="SAM" id="MobiDB-lite"/>
    </source>
</evidence>
<comment type="caution">
    <text evidence="3">The sequence shown here is derived from an EMBL/GenBank/DDBJ whole genome shotgun (WGS) entry which is preliminary data.</text>
</comment>
<dbReference type="PANTHER" id="PTHR38886:SF1">
    <property type="entry name" value="NACHT-NTPASE AND P-LOOP NTPASES N-TERMINAL DOMAIN-CONTAINING PROTEIN"/>
    <property type="match status" value="1"/>
</dbReference>
<feature type="compositionally biased region" description="Polar residues" evidence="1">
    <location>
        <begin position="741"/>
        <end position="750"/>
    </location>
</feature>
<feature type="compositionally biased region" description="Polar residues" evidence="1">
    <location>
        <begin position="470"/>
        <end position="485"/>
    </location>
</feature>
<gene>
    <name evidence="3" type="ORF">BHYA_0192g00160</name>
</gene>
<evidence type="ECO:0000256" key="2">
    <source>
        <dbReference type="SAM" id="Phobius"/>
    </source>
</evidence>
<feature type="compositionally biased region" description="Polar residues" evidence="1">
    <location>
        <begin position="692"/>
        <end position="706"/>
    </location>
</feature>
<feature type="region of interest" description="Disordered" evidence="1">
    <location>
        <begin position="692"/>
        <end position="781"/>
    </location>
</feature>
<dbReference type="EMBL" id="PQXK01000192">
    <property type="protein sequence ID" value="TGO34552.1"/>
    <property type="molecule type" value="Genomic_DNA"/>
</dbReference>